<dbReference type="RefSeq" id="WP_018666599.1">
    <property type="nucleotide sequence ID" value="NZ_HF952039.1"/>
</dbReference>
<keyword evidence="4 6" id="KW-1133">Transmembrane helix</keyword>
<feature type="transmembrane region" description="Helical" evidence="6">
    <location>
        <begin position="38"/>
        <end position="59"/>
    </location>
</feature>
<protein>
    <submittedName>
        <fullName evidence="7">Lysine exporter protein (LYSE/YGGA)</fullName>
    </submittedName>
</protein>
<feature type="transmembrane region" description="Helical" evidence="6">
    <location>
        <begin position="6"/>
        <end position="26"/>
    </location>
</feature>
<evidence type="ECO:0000256" key="2">
    <source>
        <dbReference type="ARBA" id="ARBA00022475"/>
    </source>
</evidence>
<reference evidence="7" key="1">
    <citation type="submission" date="2013-03" db="EMBL/GenBank/DDBJ databases">
        <title>Draft genome sequence of the hydrogen-ethanol-producing anaerobic alkalithermophilic Caloramator celere.</title>
        <authorList>
            <person name="Ciranna A."/>
            <person name="Larjo A."/>
            <person name="Kivisto A."/>
            <person name="Santala V."/>
            <person name="Roos C."/>
            <person name="Karp M."/>
        </authorList>
    </citation>
    <scope>NUCLEOTIDE SEQUENCE [LARGE SCALE GENOMIC DNA]</scope>
    <source>
        <strain evidence="7">DSM 8682</strain>
    </source>
</reference>
<name>R7RUX7_9CLOT</name>
<proteinExistence type="predicted"/>
<keyword evidence="5 6" id="KW-0472">Membrane</keyword>
<feature type="transmembrane region" description="Helical" evidence="6">
    <location>
        <begin position="181"/>
        <end position="199"/>
    </location>
</feature>
<dbReference type="Pfam" id="PF01810">
    <property type="entry name" value="LysE"/>
    <property type="match status" value="1"/>
</dbReference>
<feature type="transmembrane region" description="Helical" evidence="6">
    <location>
        <begin position="71"/>
        <end position="90"/>
    </location>
</feature>
<feature type="transmembrane region" description="Helical" evidence="6">
    <location>
        <begin position="146"/>
        <end position="169"/>
    </location>
</feature>
<evidence type="ECO:0000256" key="5">
    <source>
        <dbReference type="ARBA" id="ARBA00023136"/>
    </source>
</evidence>
<dbReference type="Proteomes" id="UP000014923">
    <property type="component" value="Unassembled WGS sequence"/>
</dbReference>
<organism evidence="7 8">
    <name type="scientific">Thermobrachium celere DSM 8682</name>
    <dbReference type="NCBI Taxonomy" id="941824"/>
    <lineage>
        <taxon>Bacteria</taxon>
        <taxon>Bacillati</taxon>
        <taxon>Bacillota</taxon>
        <taxon>Clostridia</taxon>
        <taxon>Eubacteriales</taxon>
        <taxon>Clostridiaceae</taxon>
        <taxon>Thermobrachium</taxon>
    </lineage>
</organism>
<comment type="caution">
    <text evidence="7">The sequence shown here is derived from an EMBL/GenBank/DDBJ whole genome shotgun (WGS) entry which is preliminary data.</text>
</comment>
<feature type="transmembrane region" description="Helical" evidence="6">
    <location>
        <begin position="110"/>
        <end position="134"/>
    </location>
</feature>
<sequence>MIPFLKGLLVGLSVAAPVGPIGLLCIQRTLNKGKLSGFLSGLGAATADAIYGFIAAFGLTFISNFLISNQAIIRLFGGMFLIYLGGKIIISKPANKSAKSKEGIRILDDYLSTLLLTITNPMTIMSFLAIFAGLGLNIEKSNIKAFLMVIGVFLGSSLWWLILSNGINLFKDKLNQQTLKYINYVSGIIIVGFGITAIIKLL</sequence>
<keyword evidence="8" id="KW-1185">Reference proteome</keyword>
<gene>
    <name evidence="7" type="ORF">TCEL_02357</name>
</gene>
<dbReference type="PANTHER" id="PTHR30086">
    <property type="entry name" value="ARGININE EXPORTER PROTEIN ARGO"/>
    <property type="match status" value="1"/>
</dbReference>
<dbReference type="InterPro" id="IPR001123">
    <property type="entry name" value="LeuE-type"/>
</dbReference>
<dbReference type="GO" id="GO:0015171">
    <property type="term" value="F:amino acid transmembrane transporter activity"/>
    <property type="evidence" value="ECO:0007669"/>
    <property type="project" value="TreeGrafter"/>
</dbReference>
<evidence type="ECO:0000313" key="7">
    <source>
        <dbReference type="EMBL" id="CDF59285.1"/>
    </source>
</evidence>
<evidence type="ECO:0000256" key="6">
    <source>
        <dbReference type="SAM" id="Phobius"/>
    </source>
</evidence>
<accession>R7RUX7</accession>
<evidence type="ECO:0000313" key="8">
    <source>
        <dbReference type="Proteomes" id="UP000014923"/>
    </source>
</evidence>
<dbReference type="OrthoDB" id="5638726at2"/>
<dbReference type="HOGENOM" id="CLU_087840_1_1_9"/>
<dbReference type="GO" id="GO:0005886">
    <property type="term" value="C:plasma membrane"/>
    <property type="evidence" value="ECO:0007669"/>
    <property type="project" value="UniProtKB-SubCell"/>
</dbReference>
<comment type="subcellular location">
    <subcellularLocation>
        <location evidence="1">Cell membrane</location>
        <topology evidence="1">Multi-pass membrane protein</topology>
    </subcellularLocation>
</comment>
<dbReference type="eggNOG" id="COG1280">
    <property type="taxonomic scope" value="Bacteria"/>
</dbReference>
<keyword evidence="3 6" id="KW-0812">Transmembrane</keyword>
<dbReference type="EMBL" id="CAVN010000153">
    <property type="protein sequence ID" value="CDF59285.1"/>
    <property type="molecule type" value="Genomic_DNA"/>
</dbReference>
<dbReference type="AlphaFoldDB" id="R7RUX7"/>
<dbReference type="PANTHER" id="PTHR30086:SF20">
    <property type="entry name" value="ARGININE EXPORTER PROTEIN ARGO-RELATED"/>
    <property type="match status" value="1"/>
</dbReference>
<evidence type="ECO:0000256" key="1">
    <source>
        <dbReference type="ARBA" id="ARBA00004651"/>
    </source>
</evidence>
<evidence type="ECO:0000256" key="4">
    <source>
        <dbReference type="ARBA" id="ARBA00022989"/>
    </source>
</evidence>
<evidence type="ECO:0000256" key="3">
    <source>
        <dbReference type="ARBA" id="ARBA00022692"/>
    </source>
</evidence>
<keyword evidence="2" id="KW-1003">Cell membrane</keyword>